<sequence>MDLFSQLNQSLPVLPQNTTFIKQSLSDKAFSIENLDSKNHSKEPRNLHFSGSQSDDEFEEESEDENVNFKLTKQKEKSQQDNKSQLKIMQDFKLYSDGNEATTEEVSSSAVASQQPNINSLYDDMDQEMRKSIINSSFDIPINPLTNEEYDIGFYGCRFKDSLEMHKAFANRSNDSYKFKFPPNINVLEAMATAQRRKKEEVPREFNGMNPKLTAQQGIINPNIFKQPSLIFDSRYECGNLDMAIQIKDNEYDLYMRVDSNTRGHHQWFNFTVLNGSVKGRVKFNIVNFTKNASLYHQGMKINIHSQKDHDHRKQHGQQIINDGWIKGGENILYKLSKLCQQGFGQRNNNFIRMRKYFQVSFEHDFQYENDKVQFSYSVPYSYSRLYNFLKTINREHHLQIPETHNQFIKETQLCKSISGLEVPILTITSRINKQNFEEIDATEFLTNEVAENETQTPPLNKYKKYIIVCSRVHPGETNASFIMEGFLKFITSTTNSEAIELRKRIIFKIIPMTNPDGVIIGNYRTSLCGNDLNRQFINPNTKLHPTVCSIKALVSGIIENSKEQEPISAFIDIHGHSRKKSIFIYGPYFPLHNERYLKMRVLPKLLSERTEMFRFYSCKFRIQKSKLKAARVVLWKEFGIMNCFTLEASFHGYINKERQTIHLTTENLMKMGEILGNGFYEYHTLIEEDEKQRLIVKQQIKNKKKRMKAKDLVQAYSKQQEQQIQGGGQAKSKIQILDQNFSSDQDENRQFKKHTIALDRSNVNLEGNDRYSKGLPNYALPTKRSQSFNIRDSSQFNRNQQKDLINQIQSIQNIGGVDVVIEVKKSAEHSSINSIKDDESNPSQQDSNPQENNDQDRSKIDLISRKQKTKSALQKSENQQTQKRTLKSIYKLLKRDMKVINIQQPDNKGNDDLQNSEVKVQNQGISSDSDDDDDEDGGDCCEDENSEGHDDLSPSELQELQNDIIKAIESFDRMYNKSVLRGKKGKKKGKIQGEMSNLKSIQIDRMNNEEMQKDQNSYPNKEPYTSKNQKKTQQVGQIITTQQNLTNSFINTGVQKNQLKKQANQLQQIPNTNRIIKNDNIPSQYQKFISQNQSAGRQVIGMVYGDKMQNLSTQPLQVSGLILKHNQNQMNQQNQSLNKSKYSDVSKFQVSDQSDKDQQKIVYQGVSSNVRNLLKYGPQNLGNIVSLNQRNSLLAGSGQQMIQSRSQDKYKVNDTNQSQQEVPFMKSFEQFQGQGKFISKSSNQRPYYNQQQYQVQENLSIQSYQKEQQQQQYDQNNPSIQNSRMRLASQSKSSRILITSDQDIPSTINTKSNRQQVGVASLKTPSSKIIQNQGIVIIGTPKQQQQQANYDENAKSKTNRPYSFSTHIGDGLNFKPAPFEKSYGGTHQNNLHNRREQNVGLLSNQQNHQMYKSDNDRQQPHYRQTFFSEQQQQQYIQQQQQQQQQMSMSNNQSLIIQNIIIGNFHNDQRIQITSPNSTINDNNIDINQELIREQLLQKHKKKRRKSKRKSKDKRFMKLNESQLVNQNNGVIGQSYIYGGDISKNNLITTALTDIARAQITGIKYQFSGQNEITNPYSENMNSNEKKRKINNNSNIQNSISNNVSTNNMPSDGEYEEQRVSNKRSSVQSQQPNLNHNKKNSIEYEQLAKNQEHMKESVLGQNYIYNLRPLKDLIVNNLNQVKYVKNQSSVEQPSRKGGIIGRQLHNGLKETSHTTETSRLSKQTLRLRESKQ</sequence>
<evidence type="ECO:0000256" key="2">
    <source>
        <dbReference type="ARBA" id="ARBA00005988"/>
    </source>
</evidence>
<name>A0A078A4V7_STYLE</name>
<feature type="compositionally biased region" description="Polar residues" evidence="4">
    <location>
        <begin position="1283"/>
        <end position="1292"/>
    </location>
</feature>
<gene>
    <name evidence="6" type="primary">Contig19003.g20161</name>
    <name evidence="6" type="ORF">STYLEM_5561</name>
</gene>
<evidence type="ECO:0000259" key="5">
    <source>
        <dbReference type="PROSITE" id="PS52035"/>
    </source>
</evidence>
<evidence type="ECO:0000256" key="3">
    <source>
        <dbReference type="PROSITE-ProRule" id="PRU01379"/>
    </source>
</evidence>
<feature type="region of interest" description="Disordered" evidence="4">
    <location>
        <begin position="1266"/>
        <end position="1292"/>
    </location>
</feature>
<accession>A0A078A4V7</accession>
<feature type="region of interest" description="Disordered" evidence="4">
    <location>
        <begin position="830"/>
        <end position="860"/>
    </location>
</feature>
<reference evidence="6 7" key="1">
    <citation type="submission" date="2014-06" db="EMBL/GenBank/DDBJ databases">
        <authorList>
            <person name="Swart Estienne"/>
        </authorList>
    </citation>
    <scope>NUCLEOTIDE SEQUENCE [LARGE SCALE GENOMIC DNA]</scope>
    <source>
        <strain evidence="6 7">130c</strain>
    </source>
</reference>
<evidence type="ECO:0000313" key="7">
    <source>
        <dbReference type="Proteomes" id="UP000039865"/>
    </source>
</evidence>
<feature type="compositionally biased region" description="Polar residues" evidence="4">
    <location>
        <begin position="1015"/>
        <end position="1028"/>
    </location>
</feature>
<feature type="compositionally biased region" description="Polar residues" evidence="4">
    <location>
        <begin position="1714"/>
        <end position="1724"/>
    </location>
</feature>
<feature type="compositionally biased region" description="Polar residues" evidence="4">
    <location>
        <begin position="1623"/>
        <end position="1635"/>
    </location>
</feature>
<feature type="region of interest" description="Disordered" evidence="4">
    <location>
        <begin position="1131"/>
        <end position="1154"/>
    </location>
</feature>
<dbReference type="InterPro" id="IPR000834">
    <property type="entry name" value="Peptidase_M14"/>
</dbReference>
<dbReference type="PANTHER" id="PTHR12756">
    <property type="entry name" value="CYTOSOLIC CARBOXYPEPTIDASE"/>
    <property type="match status" value="1"/>
</dbReference>
<dbReference type="Gene3D" id="3.40.630.10">
    <property type="entry name" value="Zn peptidases"/>
    <property type="match status" value="1"/>
</dbReference>
<feature type="domain" description="Peptidase M14" evidence="5">
    <location>
        <begin position="379"/>
        <end position="679"/>
    </location>
</feature>
<dbReference type="PANTHER" id="PTHR12756:SF11">
    <property type="entry name" value="CYTOSOLIC CARBOXYPEPTIDASE 1"/>
    <property type="match status" value="1"/>
</dbReference>
<feature type="region of interest" description="Disordered" evidence="4">
    <location>
        <begin position="1594"/>
        <end position="1639"/>
    </location>
</feature>
<dbReference type="Proteomes" id="UP000039865">
    <property type="component" value="Unassembled WGS sequence"/>
</dbReference>
<dbReference type="InterPro" id="IPR050821">
    <property type="entry name" value="Cytosolic_carboxypeptidase"/>
</dbReference>
<dbReference type="Gene3D" id="2.60.40.3120">
    <property type="match status" value="1"/>
</dbReference>
<dbReference type="InParanoid" id="A0A078A4V7"/>
<feature type="region of interest" description="Disordered" evidence="4">
    <location>
        <begin position="904"/>
        <end position="957"/>
    </location>
</feature>
<feature type="compositionally biased region" description="Acidic residues" evidence="4">
    <location>
        <begin position="54"/>
        <end position="66"/>
    </location>
</feature>
<proteinExistence type="inferred from homology"/>
<feature type="region of interest" description="Disordered" evidence="4">
    <location>
        <begin position="36"/>
        <end position="84"/>
    </location>
</feature>
<dbReference type="EMBL" id="CCKQ01005379">
    <property type="protein sequence ID" value="CDW76600.1"/>
    <property type="molecule type" value="Genomic_DNA"/>
</dbReference>
<keyword evidence="7" id="KW-1185">Reference proteome</keyword>
<feature type="active site" description="Proton donor/acceptor" evidence="3">
    <location>
        <position position="648"/>
    </location>
</feature>
<feature type="compositionally biased region" description="Polar residues" evidence="4">
    <location>
        <begin position="842"/>
        <end position="853"/>
    </location>
</feature>
<feature type="region of interest" description="Disordered" evidence="4">
    <location>
        <begin position="767"/>
        <end position="787"/>
    </location>
</feature>
<evidence type="ECO:0000313" key="6">
    <source>
        <dbReference type="EMBL" id="CDW76600.1"/>
    </source>
</evidence>
<feature type="compositionally biased region" description="Acidic residues" evidence="4">
    <location>
        <begin position="929"/>
        <end position="946"/>
    </location>
</feature>
<dbReference type="SUPFAM" id="SSF53187">
    <property type="entry name" value="Zn-dependent exopeptidases"/>
    <property type="match status" value="1"/>
</dbReference>
<comment type="similarity">
    <text evidence="2 3">Belongs to the peptidase M14 family.</text>
</comment>
<protein>
    <recommendedName>
        <fullName evidence="5">Peptidase M14 domain-containing protein</fullName>
    </recommendedName>
</protein>
<dbReference type="GO" id="GO:0004181">
    <property type="term" value="F:metallocarboxypeptidase activity"/>
    <property type="evidence" value="ECO:0007669"/>
    <property type="project" value="InterPro"/>
</dbReference>
<feature type="region of interest" description="Disordered" evidence="4">
    <location>
        <begin position="1012"/>
        <end position="1031"/>
    </location>
</feature>
<dbReference type="OrthoDB" id="10253041at2759"/>
<feature type="compositionally biased region" description="Low complexity" evidence="4">
    <location>
        <begin position="1594"/>
        <end position="1608"/>
    </location>
</feature>
<feature type="compositionally biased region" description="Low complexity" evidence="4">
    <location>
        <begin position="1266"/>
        <end position="1282"/>
    </location>
</feature>
<comment type="cofactor">
    <cofactor evidence="1">
        <name>Zn(2+)</name>
        <dbReference type="ChEBI" id="CHEBI:29105"/>
    </cofactor>
</comment>
<dbReference type="PROSITE" id="PS52035">
    <property type="entry name" value="PEPTIDASE_M14"/>
    <property type="match status" value="1"/>
</dbReference>
<feature type="compositionally biased region" description="Basic and acidic residues" evidence="4">
    <location>
        <begin position="36"/>
        <end position="46"/>
    </location>
</feature>
<feature type="region of interest" description="Disordered" evidence="4">
    <location>
        <begin position="1710"/>
        <end position="1732"/>
    </location>
</feature>
<evidence type="ECO:0000256" key="4">
    <source>
        <dbReference type="SAM" id="MobiDB-lite"/>
    </source>
</evidence>
<feature type="compositionally biased region" description="Polar residues" evidence="4">
    <location>
        <begin position="904"/>
        <end position="924"/>
    </location>
</feature>
<dbReference type="GO" id="GO:0006508">
    <property type="term" value="P:proteolysis"/>
    <property type="evidence" value="ECO:0007669"/>
    <property type="project" value="InterPro"/>
</dbReference>
<evidence type="ECO:0000256" key="1">
    <source>
        <dbReference type="ARBA" id="ARBA00001947"/>
    </source>
</evidence>
<organism evidence="6 7">
    <name type="scientific">Stylonychia lemnae</name>
    <name type="common">Ciliate</name>
    <dbReference type="NCBI Taxonomy" id="5949"/>
    <lineage>
        <taxon>Eukaryota</taxon>
        <taxon>Sar</taxon>
        <taxon>Alveolata</taxon>
        <taxon>Ciliophora</taxon>
        <taxon>Intramacronucleata</taxon>
        <taxon>Spirotrichea</taxon>
        <taxon>Stichotrichia</taxon>
        <taxon>Sporadotrichida</taxon>
        <taxon>Oxytrichidae</taxon>
        <taxon>Stylonychinae</taxon>
        <taxon>Stylonychia</taxon>
    </lineage>
</organism>
<dbReference type="GO" id="GO:0008270">
    <property type="term" value="F:zinc ion binding"/>
    <property type="evidence" value="ECO:0007669"/>
    <property type="project" value="InterPro"/>
</dbReference>